<comment type="caution">
    <text evidence="1">The sequence shown here is derived from an EMBL/GenBank/DDBJ whole genome shotgun (WGS) entry which is preliminary data.</text>
</comment>
<gene>
    <name evidence="1" type="ORF">F7645_12790</name>
</gene>
<sequence length="163" mass="18507">MSILVRRINRAKWNQVDIVSDDSSADAITSCLKTTNNDLSTWLIEDENDLNTAILALITGSRQENLSTIHIIYFDESLISDKNLNLSITEGDTLIDTFKNKHRDISELTYSSLGEVKDIVLDCLRNDRFKTITRSKLKTLLKDCIKEELLEKSSLSDSLQNIL</sequence>
<organism evidence="1 2">
    <name type="scientific">Tenacibaculum finnmarkense genomovar finnmarkense</name>
    <dbReference type="NCBI Taxonomy" id="1458503"/>
    <lineage>
        <taxon>Bacteria</taxon>
        <taxon>Pseudomonadati</taxon>
        <taxon>Bacteroidota</taxon>
        <taxon>Flavobacteriia</taxon>
        <taxon>Flavobacteriales</taxon>
        <taxon>Flavobacteriaceae</taxon>
        <taxon>Tenacibaculum</taxon>
        <taxon>Tenacibaculum finnmarkense</taxon>
    </lineage>
</organism>
<evidence type="ECO:0000313" key="1">
    <source>
        <dbReference type="EMBL" id="MBE7696290.1"/>
    </source>
</evidence>
<protein>
    <submittedName>
        <fullName evidence="1">Uncharacterized protein</fullName>
    </submittedName>
</protein>
<dbReference type="Proteomes" id="UP000806077">
    <property type="component" value="Unassembled WGS sequence"/>
</dbReference>
<keyword evidence="2" id="KW-1185">Reference proteome</keyword>
<dbReference type="EMBL" id="WXXV01000051">
    <property type="protein sequence ID" value="MBE7696290.1"/>
    <property type="molecule type" value="Genomic_DNA"/>
</dbReference>
<proteinExistence type="predicted"/>
<name>A0AAP1RHA0_9FLAO</name>
<accession>A0AAP1RHA0</accession>
<evidence type="ECO:0000313" key="2">
    <source>
        <dbReference type="Proteomes" id="UP000806077"/>
    </source>
</evidence>
<dbReference type="RefSeq" id="WP_101955920.1">
    <property type="nucleotide sequence ID" value="NZ_JAJHTL010000050.1"/>
</dbReference>
<dbReference type="AlphaFoldDB" id="A0AAP1RHA0"/>
<reference evidence="1 2" key="1">
    <citation type="journal article" date="2020" name="Int. J. Syst. Evol. Microbiol.">
        <title>Tenacibaculum piscium sp. nov., isolated from skin ulcers of sea-farmed fish, and description of Tenacibaculum finnmarkense sp. nov. with subdivision into genomovars finnmarkense and ulcerans.</title>
        <authorList>
            <person name="Olsen A.B."/>
            <person name="Spilsberg B."/>
            <person name="Nilsen H.K."/>
            <person name="Lagesen K."/>
            <person name="Gulla S."/>
            <person name="Avendano-Herrera R."/>
            <person name="Irgang R."/>
            <person name="Duchaud E."/>
            <person name="Colquhoun D.J."/>
        </authorList>
    </citation>
    <scope>NUCLEOTIDE SEQUENCE [LARGE SCALE GENOMIC DNA]</scope>
    <source>
        <strain evidence="1 2">TNO037</strain>
    </source>
</reference>